<name>A0A379PSD6_9NOCA</name>
<gene>
    <name evidence="2" type="ORF">NCTC13296_04212</name>
</gene>
<proteinExistence type="predicted"/>
<organism evidence="2 3">
    <name type="scientific">Rhodococcus gordoniae</name>
    <dbReference type="NCBI Taxonomy" id="223392"/>
    <lineage>
        <taxon>Bacteria</taxon>
        <taxon>Bacillati</taxon>
        <taxon>Actinomycetota</taxon>
        <taxon>Actinomycetes</taxon>
        <taxon>Mycobacteriales</taxon>
        <taxon>Nocardiaceae</taxon>
        <taxon>Rhodococcus</taxon>
    </lineage>
</organism>
<feature type="transmembrane region" description="Helical" evidence="1">
    <location>
        <begin position="12"/>
        <end position="31"/>
    </location>
</feature>
<sequence>MSWRGVLSWLDVWGPFVVLVAWVVLGGLIFVPDAFIEPSGWHWFRFGLWVFVVVGAGWGWARKRRGGVPARMVAPEDVPGVDVEAAVASSSDRVSAVRVLRERHPDRD</sequence>
<keyword evidence="1" id="KW-0472">Membrane</keyword>
<reference evidence="2 3" key="1">
    <citation type="submission" date="2018-06" db="EMBL/GenBank/DDBJ databases">
        <authorList>
            <consortium name="Pathogen Informatics"/>
            <person name="Doyle S."/>
        </authorList>
    </citation>
    <scope>NUCLEOTIDE SEQUENCE [LARGE SCALE GENOMIC DNA]</scope>
    <source>
        <strain evidence="2 3">NCTC13296</strain>
    </source>
</reference>
<keyword evidence="1" id="KW-0812">Transmembrane</keyword>
<dbReference type="EMBL" id="UGVI01000002">
    <property type="protein sequence ID" value="SUF09015.1"/>
    <property type="molecule type" value="Genomic_DNA"/>
</dbReference>
<accession>A0A379PSD6</accession>
<feature type="transmembrane region" description="Helical" evidence="1">
    <location>
        <begin position="43"/>
        <end position="61"/>
    </location>
</feature>
<evidence type="ECO:0000313" key="3">
    <source>
        <dbReference type="Proteomes" id="UP000254569"/>
    </source>
</evidence>
<evidence type="ECO:0000256" key="1">
    <source>
        <dbReference type="SAM" id="Phobius"/>
    </source>
</evidence>
<dbReference type="AlphaFoldDB" id="A0A379PSD6"/>
<dbReference type="Proteomes" id="UP000254569">
    <property type="component" value="Unassembled WGS sequence"/>
</dbReference>
<keyword evidence="1" id="KW-1133">Transmembrane helix</keyword>
<protein>
    <submittedName>
        <fullName evidence="2">Uncharacterized protein</fullName>
    </submittedName>
</protein>
<evidence type="ECO:0000313" key="2">
    <source>
        <dbReference type="EMBL" id="SUF09015.1"/>
    </source>
</evidence>
<keyword evidence="3" id="KW-1185">Reference proteome</keyword>